<dbReference type="STRING" id="1328759.A0A5C2S0M4"/>
<dbReference type="EMBL" id="ML122285">
    <property type="protein sequence ID" value="RPD56848.1"/>
    <property type="molecule type" value="Genomic_DNA"/>
</dbReference>
<keyword evidence="2" id="KW-1185">Reference proteome</keyword>
<dbReference type="PANTHER" id="PTHR46579">
    <property type="entry name" value="F5/8 TYPE C DOMAIN-CONTAINING PROTEIN-RELATED"/>
    <property type="match status" value="1"/>
</dbReference>
<gene>
    <name evidence="1" type="ORF">L227DRAFT_507865</name>
</gene>
<dbReference type="Proteomes" id="UP000313359">
    <property type="component" value="Unassembled WGS sequence"/>
</dbReference>
<sequence>MHLIWENVVKNLMHLWAGTYKDLDQGSEEYQMHGPIWEEVGKASADSGSTIPFVFGPRPPNVASDKISWTADTRSFWFQYIAPVLLRGRFLHDKYYDHFIELVHLIMVCLQFEITEAEIDELRQGFIHWVKTYEDIYYQHDPSRLSACPLTIHALLHIADSILETGPVWTAWAFPMERYCGALQPAIRSRRFPYSSLNRYVLDRARLTHLKVIYGLYDTLSLQPSHKDTSTSIPGYDTFVLMPQRSPLTLNRTLMDKILSCLTLRFTATPNEVRAALPRTVEQWAKLRILPEGDTIRAADLQNPGEDTRDATYVRYELLVDKNARYRNRPAIMEPRTFYGQLLHILVIDVKPIPTAVPPKTTDTKLVLGVIRTCVTDGDHNVLDIHYYKNHGRVEVVEITTIQCVVGRVKDRGRFAIIDRSGALARPEFVHD</sequence>
<proteinExistence type="predicted"/>
<organism evidence="1 2">
    <name type="scientific">Lentinus tigrinus ALCF2SS1-6</name>
    <dbReference type="NCBI Taxonomy" id="1328759"/>
    <lineage>
        <taxon>Eukaryota</taxon>
        <taxon>Fungi</taxon>
        <taxon>Dikarya</taxon>
        <taxon>Basidiomycota</taxon>
        <taxon>Agaricomycotina</taxon>
        <taxon>Agaricomycetes</taxon>
        <taxon>Polyporales</taxon>
        <taxon>Polyporaceae</taxon>
        <taxon>Lentinus</taxon>
    </lineage>
</organism>
<protein>
    <submittedName>
        <fullName evidence="1">Uncharacterized protein</fullName>
    </submittedName>
</protein>
<reference evidence="1" key="1">
    <citation type="journal article" date="2018" name="Genome Biol. Evol.">
        <title>Genomics and development of Lentinus tigrinus, a white-rot wood-decaying mushroom with dimorphic fruiting bodies.</title>
        <authorList>
            <person name="Wu B."/>
            <person name="Xu Z."/>
            <person name="Knudson A."/>
            <person name="Carlson A."/>
            <person name="Chen N."/>
            <person name="Kovaka S."/>
            <person name="LaButti K."/>
            <person name="Lipzen A."/>
            <person name="Pennachio C."/>
            <person name="Riley R."/>
            <person name="Schakwitz W."/>
            <person name="Umezawa K."/>
            <person name="Ohm R.A."/>
            <person name="Grigoriev I.V."/>
            <person name="Nagy L.G."/>
            <person name="Gibbons J."/>
            <person name="Hibbett D."/>
        </authorList>
    </citation>
    <scope>NUCLEOTIDE SEQUENCE [LARGE SCALE GENOMIC DNA]</scope>
    <source>
        <strain evidence="1">ALCF2SS1-6</strain>
    </source>
</reference>
<dbReference type="OrthoDB" id="2404451at2759"/>
<evidence type="ECO:0000313" key="1">
    <source>
        <dbReference type="EMBL" id="RPD56848.1"/>
    </source>
</evidence>
<dbReference type="PANTHER" id="PTHR46579:SF1">
    <property type="entry name" value="F5_8 TYPE C DOMAIN-CONTAINING PROTEIN"/>
    <property type="match status" value="1"/>
</dbReference>
<accession>A0A5C2S0M4</accession>
<evidence type="ECO:0000313" key="2">
    <source>
        <dbReference type="Proteomes" id="UP000313359"/>
    </source>
</evidence>
<name>A0A5C2S0M4_9APHY</name>
<dbReference type="AlphaFoldDB" id="A0A5C2S0M4"/>